<evidence type="ECO:0000259" key="2">
    <source>
        <dbReference type="PROSITE" id="PS50110"/>
    </source>
</evidence>
<evidence type="ECO:0000313" key="4">
    <source>
        <dbReference type="Proteomes" id="UP000525389"/>
    </source>
</evidence>
<dbReference type="CDD" id="cd17557">
    <property type="entry name" value="REC_Rcp-like"/>
    <property type="match status" value="1"/>
</dbReference>
<dbReference type="AlphaFoldDB" id="A0A7W8LPY3"/>
<comment type="caution">
    <text evidence="3">The sequence shown here is derived from an EMBL/GenBank/DDBJ whole genome shotgun (WGS) entry which is preliminary data.</text>
</comment>
<feature type="domain" description="Response regulatory" evidence="2">
    <location>
        <begin position="21"/>
        <end position="142"/>
    </location>
</feature>
<sequence>MPALVSPPQSPDPAQETRRLCILLIDDSAPDRLIAQEVFAEYSDQVGVMTAESGADALAKMRHSGVRLPDVVLLDINMPGMTGFEVLQAMKADPRLHLIPVVMLTTSGNEQDIQRAYTLHASSYLTKSMDFWHFVEQIESFVRFWLTTRLTHWPEGRGREDTIRPSAC</sequence>
<dbReference type="InterPro" id="IPR011006">
    <property type="entry name" value="CheY-like_superfamily"/>
</dbReference>
<dbReference type="GO" id="GO:0000160">
    <property type="term" value="P:phosphorelay signal transduction system"/>
    <property type="evidence" value="ECO:0007669"/>
    <property type="project" value="InterPro"/>
</dbReference>
<keyword evidence="4" id="KW-1185">Reference proteome</keyword>
<dbReference type="Gene3D" id="3.40.50.2300">
    <property type="match status" value="1"/>
</dbReference>
<accession>A0A7W8LPY3</accession>
<dbReference type="Pfam" id="PF00072">
    <property type="entry name" value="Response_reg"/>
    <property type="match status" value="1"/>
</dbReference>
<dbReference type="InterPro" id="IPR001789">
    <property type="entry name" value="Sig_transdc_resp-reg_receiver"/>
</dbReference>
<reference evidence="3 4" key="1">
    <citation type="submission" date="2020-08" db="EMBL/GenBank/DDBJ databases">
        <title>Genomic Encyclopedia of Type Strains, Phase IV (KMG-IV): sequencing the most valuable type-strain genomes for metagenomic binning, comparative biology and taxonomic classification.</title>
        <authorList>
            <person name="Goeker M."/>
        </authorList>
    </citation>
    <scope>NUCLEOTIDE SEQUENCE [LARGE SCALE GENOMIC DNA]</scope>
    <source>
        <strain evidence="3 4">DSM 101791</strain>
    </source>
</reference>
<dbReference type="PANTHER" id="PTHR44520:SF2">
    <property type="entry name" value="RESPONSE REGULATOR RCP1"/>
    <property type="match status" value="1"/>
</dbReference>
<organism evidence="3 4">
    <name type="scientific">Deinococcus budaensis</name>
    <dbReference type="NCBI Taxonomy" id="1665626"/>
    <lineage>
        <taxon>Bacteria</taxon>
        <taxon>Thermotogati</taxon>
        <taxon>Deinococcota</taxon>
        <taxon>Deinococci</taxon>
        <taxon>Deinococcales</taxon>
        <taxon>Deinococcaceae</taxon>
        <taxon>Deinococcus</taxon>
    </lineage>
</organism>
<dbReference type="InterPro" id="IPR052893">
    <property type="entry name" value="TCS_response_regulator"/>
</dbReference>
<dbReference type="PANTHER" id="PTHR44520">
    <property type="entry name" value="RESPONSE REGULATOR RCP1-RELATED"/>
    <property type="match status" value="1"/>
</dbReference>
<evidence type="ECO:0000313" key="3">
    <source>
        <dbReference type="EMBL" id="MBB5234258.1"/>
    </source>
</evidence>
<protein>
    <submittedName>
        <fullName evidence="3">CheY-like chemotaxis protein</fullName>
    </submittedName>
</protein>
<name>A0A7W8LPY3_9DEIO</name>
<dbReference type="SUPFAM" id="SSF52172">
    <property type="entry name" value="CheY-like"/>
    <property type="match status" value="1"/>
</dbReference>
<feature type="modified residue" description="4-aspartylphosphate" evidence="1">
    <location>
        <position position="75"/>
    </location>
</feature>
<dbReference type="SMART" id="SM00448">
    <property type="entry name" value="REC"/>
    <property type="match status" value="1"/>
</dbReference>
<dbReference type="EMBL" id="JACHFN010000005">
    <property type="protein sequence ID" value="MBB5234258.1"/>
    <property type="molecule type" value="Genomic_DNA"/>
</dbReference>
<dbReference type="RefSeq" id="WP_184027878.1">
    <property type="nucleotide sequence ID" value="NZ_JACHFN010000005.1"/>
</dbReference>
<dbReference type="PROSITE" id="PS50110">
    <property type="entry name" value="RESPONSE_REGULATORY"/>
    <property type="match status" value="1"/>
</dbReference>
<evidence type="ECO:0000256" key="1">
    <source>
        <dbReference type="PROSITE-ProRule" id="PRU00169"/>
    </source>
</evidence>
<keyword evidence="1" id="KW-0597">Phosphoprotein</keyword>
<dbReference type="Proteomes" id="UP000525389">
    <property type="component" value="Unassembled WGS sequence"/>
</dbReference>
<gene>
    <name evidence="3" type="ORF">HNQ09_001696</name>
</gene>
<proteinExistence type="predicted"/>